<reference evidence="1" key="1">
    <citation type="submission" date="2024-06" db="EMBL/GenBank/DDBJ databases">
        <title>Genomic Encyclopedia of Type Strains, Phase IV (KMG-IV): sequencing the most valuable type-strain genomes for metagenomic binning, comparative biology and taxonomic classification.</title>
        <authorList>
            <person name="Goeker M."/>
        </authorList>
    </citation>
    <scope>NUCLEOTIDE SEQUENCE</scope>
    <source>
        <strain evidence="1">SJCon</strain>
    </source>
</reference>
<evidence type="ECO:0000313" key="1">
    <source>
        <dbReference type="EMBL" id="MET3772647.1"/>
    </source>
</evidence>
<organism evidence="1 2">
    <name type="scientific">Arthrobacter nitrophenolicus</name>
    <dbReference type="NCBI Taxonomy" id="683150"/>
    <lineage>
        <taxon>Bacteria</taxon>
        <taxon>Bacillati</taxon>
        <taxon>Actinomycetota</taxon>
        <taxon>Actinomycetes</taxon>
        <taxon>Micrococcales</taxon>
        <taxon>Micrococcaceae</taxon>
        <taxon>Arthrobacter</taxon>
    </lineage>
</organism>
<gene>
    <name evidence="1" type="ORF">ABIC98_002295</name>
</gene>
<evidence type="ECO:0000313" key="2">
    <source>
        <dbReference type="Proteomes" id="UP001549207"/>
    </source>
</evidence>
<dbReference type="EMBL" id="JBEPNJ010000007">
    <property type="protein sequence ID" value="MET3772647.1"/>
    <property type="molecule type" value="Genomic_DNA"/>
</dbReference>
<dbReference type="Proteomes" id="UP001549207">
    <property type="component" value="Unassembled WGS sequence"/>
</dbReference>
<comment type="caution">
    <text evidence="1">The sequence shown here is derived from an EMBL/GenBank/DDBJ whole genome shotgun (WGS) entry which is preliminary data.</text>
</comment>
<accession>A0ACC6TG43</accession>
<sequence>MIEVLQYMVLGLGAAAAYTLLGCGVILINRGSGVVNFAHGAMALVAAMLFLTLRGQLGLPWGVAIILAVAATAALGALVYLVIMRPLAQSSATARTIATLGLLILIQGVVVIVWGTGPFNVERFLPSGTIDVLGVVGSWDRLILFGIAIVVTVVLWLTAKHTAVGLALRAIAENARATSALGWSPVKLGLLTWSVGAGLAGLAGTLIAPITTISVDTMPLMIIPVLAAVLLASFKSFPLLLGASVVVGVGQSLIFSFIPIPGMSQSLPFILILILLVVRGKERVGRSHVIERLPMVGTGQIRWGTLTVIVAVIAAGIGFWFNDPFLAAAIATFGWSLIVLSVVMLIGYSGQLSLAQAALAGVAGLIASHSVASFGVSLPLAMVVAVIATVLIGLAFALPALRTNGINLAIVTLGIASITAEFIFKNELFVGPFGSVFIPKVELFGMDLDPFLNPQGYAIFAFVVFLACCLIAASIRRGTAGGRLLAVRTNDRAAAALGVNVIGAKFYVFGVSAAIAGLGGIILAFSSPAFSPATFSPMQSISVIAYAFLGGVGFIIGAPAGGQFAPGSFGSWLIDVIWPGATGTWLQVISGLMVILFVLLQPDGFARDWVRTAAAIRGRLRGKQTKGNDAAARPSAQGAPETKRKDGRSALLDVIGPEVAAISVPPVRLVVDSLGVRFGQKVVAVDGVSFHVDPGEVVALIGPNGAGKSTCIDAISGFVPSTGRVLLNGEDVSRAPVHIRSRKGMARSFQSLELFESLSVRDNLLIAADDGRVRHYVRDLFWSKRPTLNPIALAVVKEFGLIDVLDKRVDDLPYGQRRLIAVARAMAGSPSVLLLDEPAAGLGDDETREFEAVIRQIASWGVAILLVEHDMGLVMGVSNRVVVMETGKRIAMGLPREIQEDPAVIEAYLGQRTDETEHNLSDAAGRGVEV</sequence>
<name>A0ACC6TG43_9MICC</name>
<proteinExistence type="predicted"/>
<protein>
    <submittedName>
        <fullName evidence="1">Sulfate-transporting ATPase</fullName>
    </submittedName>
</protein>
<keyword evidence="2" id="KW-1185">Reference proteome</keyword>